<reference evidence="1 2" key="1">
    <citation type="submission" date="2013-05" db="EMBL/GenBank/DDBJ databases">
        <title>Draft genome sequence of Rubidibacter lacunae KORDI 51-2.</title>
        <authorList>
            <person name="Choi D.H."/>
            <person name="Noh J.H."/>
            <person name="Kwon K.-K."/>
            <person name="Lee J.-H."/>
            <person name="Ryu J.-Y."/>
        </authorList>
    </citation>
    <scope>NUCLEOTIDE SEQUENCE [LARGE SCALE GENOMIC DNA]</scope>
    <source>
        <strain evidence="1 2">KORDI 51-2</strain>
    </source>
</reference>
<dbReference type="InParanoid" id="U5DJG0"/>
<dbReference type="STRING" id="582515.KR51_00037410"/>
<gene>
    <name evidence="1" type="ORF">KR51_00037410</name>
</gene>
<keyword evidence="2" id="KW-1185">Reference proteome</keyword>
<proteinExistence type="predicted"/>
<sequence length="36" mass="3781">MDGAVAHLVNDGEDALLEFVNGATAPGLAFRREAPR</sequence>
<protein>
    <submittedName>
        <fullName evidence="1">Uncharacterized protein</fullName>
    </submittedName>
</protein>
<accession>U5DJG0</accession>
<feature type="non-terminal residue" evidence="1">
    <location>
        <position position="36"/>
    </location>
</feature>
<dbReference type="AlphaFoldDB" id="U5DJG0"/>
<dbReference type="EMBL" id="ASSJ01000092">
    <property type="protein sequence ID" value="ERN39825.1"/>
    <property type="molecule type" value="Genomic_DNA"/>
</dbReference>
<evidence type="ECO:0000313" key="1">
    <source>
        <dbReference type="EMBL" id="ERN39825.1"/>
    </source>
</evidence>
<organism evidence="1 2">
    <name type="scientific">Rubidibacter lacunae KORDI 51-2</name>
    <dbReference type="NCBI Taxonomy" id="582515"/>
    <lineage>
        <taxon>Bacteria</taxon>
        <taxon>Bacillati</taxon>
        <taxon>Cyanobacteriota</taxon>
        <taxon>Cyanophyceae</taxon>
        <taxon>Oscillatoriophycideae</taxon>
        <taxon>Chroococcales</taxon>
        <taxon>Aphanothecaceae</taxon>
        <taxon>Rubidibacter</taxon>
    </lineage>
</organism>
<name>U5DJG0_9CHRO</name>
<comment type="caution">
    <text evidence="1">The sequence shown here is derived from an EMBL/GenBank/DDBJ whole genome shotgun (WGS) entry which is preliminary data.</text>
</comment>
<evidence type="ECO:0000313" key="2">
    <source>
        <dbReference type="Proteomes" id="UP000016960"/>
    </source>
</evidence>
<dbReference type="Proteomes" id="UP000016960">
    <property type="component" value="Unassembled WGS sequence"/>
</dbReference>